<keyword evidence="4" id="KW-0732">Signal</keyword>
<accession>A0A166VSI9</accession>
<gene>
    <name evidence="5" type="ORF">N475_19965</name>
</gene>
<protein>
    <recommendedName>
        <fullName evidence="7">Outer membrane protein beta-barrel domain-containing protein</fullName>
    </recommendedName>
</protein>
<reference evidence="5 6" key="1">
    <citation type="submission" date="2013-07" db="EMBL/GenBank/DDBJ databases">
        <title>Comparative Genomic and Metabolomic Analysis of Twelve Strains of Pseudoalteromonas luteoviolacea.</title>
        <authorList>
            <person name="Vynne N.G."/>
            <person name="Mansson M."/>
            <person name="Gram L."/>
        </authorList>
    </citation>
    <scope>NUCLEOTIDE SEQUENCE [LARGE SCALE GENOMIC DNA]</scope>
    <source>
        <strain evidence="5 6">DSM 6061</strain>
    </source>
</reference>
<feature type="signal peptide" evidence="4">
    <location>
        <begin position="1"/>
        <end position="19"/>
    </location>
</feature>
<evidence type="ECO:0000313" key="6">
    <source>
        <dbReference type="Proteomes" id="UP000076643"/>
    </source>
</evidence>
<dbReference type="PATRIC" id="fig|1365250.3.peg.3700"/>
<comment type="caution">
    <text evidence="5">The sequence shown here is derived from an EMBL/GenBank/DDBJ whole genome shotgun (WGS) entry which is preliminary data.</text>
</comment>
<feature type="chain" id="PRO_5007881374" description="Outer membrane protein beta-barrel domain-containing protein" evidence="4">
    <location>
        <begin position="20"/>
        <end position="231"/>
    </location>
</feature>
<dbReference type="AlphaFoldDB" id="A0A166VSI9"/>
<dbReference type="Proteomes" id="UP000076643">
    <property type="component" value="Unassembled WGS sequence"/>
</dbReference>
<dbReference type="GeneID" id="57360266"/>
<organism evidence="5 6">
    <name type="scientific">Pseudoalteromonas luteoviolacea DSM 6061</name>
    <dbReference type="NCBI Taxonomy" id="1365250"/>
    <lineage>
        <taxon>Bacteria</taxon>
        <taxon>Pseudomonadati</taxon>
        <taxon>Pseudomonadota</taxon>
        <taxon>Gammaproteobacteria</taxon>
        <taxon>Alteromonadales</taxon>
        <taxon>Pseudoalteromonadaceae</taxon>
        <taxon>Pseudoalteromonas</taxon>
    </lineage>
</organism>
<dbReference type="SUPFAM" id="SSF56935">
    <property type="entry name" value="Porins"/>
    <property type="match status" value="1"/>
</dbReference>
<evidence type="ECO:0000313" key="5">
    <source>
        <dbReference type="EMBL" id="KZN33652.1"/>
    </source>
</evidence>
<keyword evidence="3" id="KW-0998">Cell outer membrane</keyword>
<evidence type="ECO:0000256" key="3">
    <source>
        <dbReference type="ARBA" id="ARBA00023237"/>
    </source>
</evidence>
<dbReference type="GO" id="GO:0009279">
    <property type="term" value="C:cell outer membrane"/>
    <property type="evidence" value="ECO:0007669"/>
    <property type="project" value="UniProtKB-SubCell"/>
</dbReference>
<name>A0A166VSI9_9GAMM</name>
<evidence type="ECO:0000256" key="2">
    <source>
        <dbReference type="ARBA" id="ARBA00023136"/>
    </source>
</evidence>
<sequence>MKQSILALSVALLCSNAMANDVINFDYIGAGYAEFKAANSNVTDSFDGFAIEASTQLNEKWVVSGLYSDTSFDEQYTRINQYSNAVHKLTGNKGYDATQWELGISYLVPVEQNAVIELTGFVGRFEFEGTNKGSGQFKVNGYSPEITVFDTKATSHNRTYGLQANYHYAFSDTVSGVAGVGYQHINDIGSENKFSYQLGLQYKIIEDFTISALFSDSDAYENRQITLRYNF</sequence>
<evidence type="ECO:0000256" key="4">
    <source>
        <dbReference type="SAM" id="SignalP"/>
    </source>
</evidence>
<evidence type="ECO:0008006" key="7">
    <source>
        <dbReference type="Google" id="ProtNLM"/>
    </source>
</evidence>
<dbReference type="InterPro" id="IPR036942">
    <property type="entry name" value="Beta-barrel_TonB_sf"/>
</dbReference>
<comment type="subcellular location">
    <subcellularLocation>
        <location evidence="1">Cell outer membrane</location>
    </subcellularLocation>
</comment>
<evidence type="ECO:0000256" key="1">
    <source>
        <dbReference type="ARBA" id="ARBA00004442"/>
    </source>
</evidence>
<keyword evidence="2" id="KW-0472">Membrane</keyword>
<dbReference type="RefSeq" id="WP_063358249.1">
    <property type="nucleotide sequence ID" value="NZ_AQHB01000049.1"/>
</dbReference>
<dbReference type="Gene3D" id="2.40.170.20">
    <property type="entry name" value="TonB-dependent receptor, beta-barrel domain"/>
    <property type="match status" value="1"/>
</dbReference>
<keyword evidence="6" id="KW-1185">Reference proteome</keyword>
<dbReference type="EMBL" id="AUYB01000122">
    <property type="protein sequence ID" value="KZN33652.1"/>
    <property type="molecule type" value="Genomic_DNA"/>
</dbReference>
<proteinExistence type="predicted"/>